<protein>
    <submittedName>
        <fullName evidence="1">Uncharacterized protein</fullName>
    </submittedName>
</protein>
<reference evidence="1" key="1">
    <citation type="journal article" date="2020" name="Stud. Mycol.">
        <title>101 Dothideomycetes genomes: a test case for predicting lifestyles and emergence of pathogens.</title>
        <authorList>
            <person name="Haridas S."/>
            <person name="Albert R."/>
            <person name="Binder M."/>
            <person name="Bloem J."/>
            <person name="Labutti K."/>
            <person name="Salamov A."/>
            <person name="Andreopoulos B."/>
            <person name="Baker S."/>
            <person name="Barry K."/>
            <person name="Bills G."/>
            <person name="Bluhm B."/>
            <person name="Cannon C."/>
            <person name="Castanera R."/>
            <person name="Culley D."/>
            <person name="Daum C."/>
            <person name="Ezra D."/>
            <person name="Gonzalez J."/>
            <person name="Henrissat B."/>
            <person name="Kuo A."/>
            <person name="Liang C."/>
            <person name="Lipzen A."/>
            <person name="Lutzoni F."/>
            <person name="Magnuson J."/>
            <person name="Mondo S."/>
            <person name="Nolan M."/>
            <person name="Ohm R."/>
            <person name="Pangilinan J."/>
            <person name="Park H.-J."/>
            <person name="Ramirez L."/>
            <person name="Alfaro M."/>
            <person name="Sun H."/>
            <person name="Tritt A."/>
            <person name="Yoshinaga Y."/>
            <person name="Zwiers L.-H."/>
            <person name="Turgeon B."/>
            <person name="Goodwin S."/>
            <person name="Spatafora J."/>
            <person name="Crous P."/>
            <person name="Grigoriev I."/>
        </authorList>
    </citation>
    <scope>NUCLEOTIDE SEQUENCE</scope>
    <source>
        <strain evidence="1">ATCC 200398</strain>
    </source>
</reference>
<accession>A0ACB6QVA9</accession>
<keyword evidence="2" id="KW-1185">Reference proteome</keyword>
<gene>
    <name evidence="1" type="ORF">BDR25DRAFT_355744</name>
</gene>
<evidence type="ECO:0000313" key="2">
    <source>
        <dbReference type="Proteomes" id="UP000799755"/>
    </source>
</evidence>
<sequence length="220" mass="24690">MAPQDQIITPNSRNSGEYLLVLRFSKSPTNCAKFFLTPNRTLLDQPRFGDTVRTIHPGLNSRSIPLGVECLLYWSLGVVIETIFPVGVKLRITLFAMASQRKLNSKACIITGAGSGFGEVWNARYRQNWQMLIDIHMKRIYLRNAVVMPYFMKQNAVVMPNTSPIGGYHAKEELVYCDGSKSFVNMVVVRSSILAIIAYIRRSPKDSLPSTDPTAFALNQ</sequence>
<comment type="caution">
    <text evidence="1">The sequence shown here is derived from an EMBL/GenBank/DDBJ whole genome shotgun (WGS) entry which is preliminary data.</text>
</comment>
<name>A0ACB6QVA9_9PLEO</name>
<organism evidence="1 2">
    <name type="scientific">Lindgomyces ingoldianus</name>
    <dbReference type="NCBI Taxonomy" id="673940"/>
    <lineage>
        <taxon>Eukaryota</taxon>
        <taxon>Fungi</taxon>
        <taxon>Dikarya</taxon>
        <taxon>Ascomycota</taxon>
        <taxon>Pezizomycotina</taxon>
        <taxon>Dothideomycetes</taxon>
        <taxon>Pleosporomycetidae</taxon>
        <taxon>Pleosporales</taxon>
        <taxon>Lindgomycetaceae</taxon>
        <taxon>Lindgomyces</taxon>
    </lineage>
</organism>
<dbReference type="Proteomes" id="UP000799755">
    <property type="component" value="Unassembled WGS sequence"/>
</dbReference>
<dbReference type="EMBL" id="MU003509">
    <property type="protein sequence ID" value="KAF2470015.1"/>
    <property type="molecule type" value="Genomic_DNA"/>
</dbReference>
<evidence type="ECO:0000313" key="1">
    <source>
        <dbReference type="EMBL" id="KAF2470015.1"/>
    </source>
</evidence>
<proteinExistence type="predicted"/>